<protein>
    <submittedName>
        <fullName evidence="2">HGxxPAAW family protein</fullName>
    </submittedName>
</protein>
<feature type="transmembrane region" description="Helical" evidence="1">
    <location>
        <begin position="37"/>
        <end position="59"/>
    </location>
</feature>
<gene>
    <name evidence="2" type="ORF">V5R04_06130</name>
</gene>
<proteinExistence type="predicted"/>
<organism evidence="2">
    <name type="scientific">Jonesiaceae bacterium BS-20</name>
    <dbReference type="NCBI Taxonomy" id="3120821"/>
    <lineage>
        <taxon>Bacteria</taxon>
        <taxon>Bacillati</taxon>
        <taxon>Actinomycetota</taxon>
        <taxon>Actinomycetes</taxon>
        <taxon>Micrococcales</taxon>
        <taxon>Jonesiaceae</taxon>
    </lineage>
</organism>
<feature type="transmembrane region" description="Helical" evidence="1">
    <location>
        <begin position="12"/>
        <end position="31"/>
    </location>
</feature>
<reference evidence="2" key="1">
    <citation type="submission" date="2024-02" db="EMBL/GenBank/DDBJ databases">
        <title>Tomenella chthoni gen. nov. sp. nov., a member of the family Jonesiaceae isolated from bat guano.</title>
        <authorList>
            <person name="Miller S.L."/>
            <person name="King J."/>
            <person name="Sankaranarayanan K."/>
            <person name="Lawson P.A."/>
        </authorList>
    </citation>
    <scope>NUCLEOTIDE SEQUENCE</scope>
    <source>
        <strain evidence="2">BS-20</strain>
    </source>
</reference>
<evidence type="ECO:0000313" key="2">
    <source>
        <dbReference type="EMBL" id="XBH22791.1"/>
    </source>
</evidence>
<keyword evidence="1" id="KW-1133">Transmembrane helix</keyword>
<accession>A0AAU7DZU7</accession>
<keyword evidence="1" id="KW-0812">Transmembrane</keyword>
<sequence length="69" mass="7019">MSPPSNHGHTQAAWFLTIVCILGALIAGLGLPFNSTLMIVIGAVIAVIGLVGGVVMSATGRGQVYATKR</sequence>
<keyword evidence="1" id="KW-0472">Membrane</keyword>
<dbReference type="NCBIfam" id="NF041681">
    <property type="entry name" value="HGxxPAAW"/>
    <property type="match status" value="1"/>
</dbReference>
<evidence type="ECO:0000256" key="1">
    <source>
        <dbReference type="SAM" id="Phobius"/>
    </source>
</evidence>
<name>A0AAU7DZU7_9MICO</name>
<dbReference type="EMBL" id="CP146203">
    <property type="protein sequence ID" value="XBH22791.1"/>
    <property type="molecule type" value="Genomic_DNA"/>
</dbReference>
<dbReference type="AlphaFoldDB" id="A0AAU7DZU7"/>